<comment type="subcellular location">
    <subcellularLocation>
        <location evidence="1">Membrane</location>
        <topology evidence="1">Multi-pass membrane protein</topology>
    </subcellularLocation>
</comment>
<keyword evidence="9" id="KW-1185">Reference proteome</keyword>
<evidence type="ECO:0000256" key="3">
    <source>
        <dbReference type="ARBA" id="ARBA00022989"/>
    </source>
</evidence>
<organism evidence="8 9">
    <name type="scientific">Halomarina oriensis</name>
    <dbReference type="NCBI Taxonomy" id="671145"/>
    <lineage>
        <taxon>Archaea</taxon>
        <taxon>Methanobacteriati</taxon>
        <taxon>Methanobacteriota</taxon>
        <taxon>Stenosarchaea group</taxon>
        <taxon>Halobacteria</taxon>
        <taxon>Halobacteriales</taxon>
        <taxon>Natronomonadaceae</taxon>
        <taxon>Halomarina</taxon>
    </lineage>
</organism>
<evidence type="ECO:0000313" key="9">
    <source>
        <dbReference type="Proteomes" id="UP000451471"/>
    </source>
</evidence>
<gene>
    <name evidence="8" type="ORF">GQS65_17950</name>
</gene>
<keyword evidence="3 6" id="KW-1133">Transmembrane helix</keyword>
<dbReference type="OrthoDB" id="288430at2157"/>
<evidence type="ECO:0000313" key="8">
    <source>
        <dbReference type="EMBL" id="MWG36343.1"/>
    </source>
</evidence>
<accession>A0A6B0GUT8</accession>
<name>A0A6B0GUT8_9EURY</name>
<feature type="transmembrane region" description="Helical" evidence="6">
    <location>
        <begin position="27"/>
        <end position="51"/>
    </location>
</feature>
<keyword evidence="2 6" id="KW-0812">Transmembrane</keyword>
<feature type="region of interest" description="Disordered" evidence="5">
    <location>
        <begin position="160"/>
        <end position="180"/>
    </location>
</feature>
<dbReference type="InterPro" id="IPR010432">
    <property type="entry name" value="RDD"/>
</dbReference>
<keyword evidence="4 6" id="KW-0472">Membrane</keyword>
<proteinExistence type="predicted"/>
<dbReference type="PANTHER" id="PTHR38480:SF1">
    <property type="entry name" value="SLR0254 PROTEIN"/>
    <property type="match status" value="1"/>
</dbReference>
<dbReference type="PANTHER" id="PTHR38480">
    <property type="entry name" value="SLR0254 PROTEIN"/>
    <property type="match status" value="1"/>
</dbReference>
<evidence type="ECO:0000259" key="7">
    <source>
        <dbReference type="Pfam" id="PF06271"/>
    </source>
</evidence>
<dbReference type="Proteomes" id="UP000451471">
    <property type="component" value="Unassembled WGS sequence"/>
</dbReference>
<reference evidence="8 9" key="1">
    <citation type="submission" date="2019-12" db="EMBL/GenBank/DDBJ databases">
        <title>Halocatena pleomorpha gen. nov. sp. nov., an extremely halophilic archaeon of family Halobacteriaceae isolated from saltpan soil.</title>
        <authorList>
            <person name="Pal Y."/>
            <person name="Verma A."/>
            <person name="Krishnamurthi S."/>
            <person name="Kumar P."/>
        </authorList>
    </citation>
    <scope>NUCLEOTIDE SEQUENCE [LARGE SCALE GENOMIC DNA]</scope>
    <source>
        <strain evidence="8 9">JCM 16495</strain>
    </source>
</reference>
<comment type="caution">
    <text evidence="8">The sequence shown here is derived from an EMBL/GenBank/DDBJ whole genome shotgun (WGS) entry which is preliminary data.</text>
</comment>
<evidence type="ECO:0000256" key="2">
    <source>
        <dbReference type="ARBA" id="ARBA00022692"/>
    </source>
</evidence>
<evidence type="ECO:0000256" key="4">
    <source>
        <dbReference type="ARBA" id="ARBA00023136"/>
    </source>
</evidence>
<feature type="domain" description="RDD" evidence="7">
    <location>
        <begin position="23"/>
        <end position="150"/>
    </location>
</feature>
<sequence>MFDWFPSSRPPEPAVDSASPRLLGRRAVAVLVDLLVCYVVVEGVPLGVLVWLLPSIAEANTTLLFAGSLVALAPVSVVYGFYFELRYARTPGKVLTGLVVTTATGHPPGLVAAGVRNLLRYVDFLPAGYLLGAVVAGVSGDGRRVGDRLGGTLVVRPRASVRSEQVGSSADEESVERTHT</sequence>
<evidence type="ECO:0000256" key="5">
    <source>
        <dbReference type="SAM" id="MobiDB-lite"/>
    </source>
</evidence>
<protein>
    <submittedName>
        <fullName evidence="8">RDD family protein</fullName>
    </submittedName>
</protein>
<evidence type="ECO:0000256" key="6">
    <source>
        <dbReference type="SAM" id="Phobius"/>
    </source>
</evidence>
<feature type="transmembrane region" description="Helical" evidence="6">
    <location>
        <begin position="63"/>
        <end position="83"/>
    </location>
</feature>
<dbReference type="AlphaFoldDB" id="A0A6B0GUT8"/>
<evidence type="ECO:0000256" key="1">
    <source>
        <dbReference type="ARBA" id="ARBA00004141"/>
    </source>
</evidence>
<dbReference type="EMBL" id="WSZK01000034">
    <property type="protein sequence ID" value="MWG36343.1"/>
    <property type="molecule type" value="Genomic_DNA"/>
</dbReference>
<dbReference type="GO" id="GO:0016020">
    <property type="term" value="C:membrane"/>
    <property type="evidence" value="ECO:0007669"/>
    <property type="project" value="UniProtKB-SubCell"/>
</dbReference>
<dbReference type="Pfam" id="PF06271">
    <property type="entry name" value="RDD"/>
    <property type="match status" value="1"/>
</dbReference>
<dbReference type="RefSeq" id="WP_158206002.1">
    <property type="nucleotide sequence ID" value="NZ_WSZK01000034.1"/>
</dbReference>